<feature type="domain" description="PhoU" evidence="8">
    <location>
        <begin position="123"/>
        <end position="203"/>
    </location>
</feature>
<feature type="domain" description="PhoU" evidence="8">
    <location>
        <begin position="19"/>
        <end position="104"/>
    </location>
</feature>
<gene>
    <name evidence="9" type="ORF">HNR73_000812</name>
</gene>
<evidence type="ECO:0000256" key="6">
    <source>
        <dbReference type="ARBA" id="ARBA00022592"/>
    </source>
</evidence>
<dbReference type="Pfam" id="PF01895">
    <property type="entry name" value="PhoU"/>
    <property type="match status" value="2"/>
</dbReference>
<evidence type="ECO:0000256" key="3">
    <source>
        <dbReference type="ARBA" id="ARBA00011738"/>
    </source>
</evidence>
<accession>A0A841FC49</accession>
<comment type="subcellular location">
    <subcellularLocation>
        <location evidence="1 7">Cytoplasm</location>
    </subcellularLocation>
</comment>
<name>A0A841FC49_9ACTN</name>
<dbReference type="InterPro" id="IPR028366">
    <property type="entry name" value="PhoU"/>
</dbReference>
<reference evidence="9 10" key="1">
    <citation type="submission" date="2020-08" db="EMBL/GenBank/DDBJ databases">
        <title>Genomic Encyclopedia of Type Strains, Phase IV (KMG-IV): sequencing the most valuable type-strain genomes for metagenomic binning, comparative biology and taxonomic classification.</title>
        <authorList>
            <person name="Goeker M."/>
        </authorList>
    </citation>
    <scope>NUCLEOTIDE SEQUENCE [LARGE SCALE GENOMIC DNA]</scope>
    <source>
        <strain evidence="9 10">YIM 65646</strain>
    </source>
</reference>
<dbReference type="FunFam" id="1.20.58.220:FF:000004">
    <property type="entry name" value="Phosphate-specific transport system accessory protein PhoU"/>
    <property type="match status" value="1"/>
</dbReference>
<evidence type="ECO:0000259" key="8">
    <source>
        <dbReference type="Pfam" id="PF01895"/>
    </source>
</evidence>
<dbReference type="GO" id="GO:0045936">
    <property type="term" value="P:negative regulation of phosphate metabolic process"/>
    <property type="evidence" value="ECO:0007669"/>
    <property type="project" value="InterPro"/>
</dbReference>
<dbReference type="RefSeq" id="WP_184785889.1">
    <property type="nucleotide sequence ID" value="NZ_BONT01000020.1"/>
</dbReference>
<comment type="subunit">
    <text evidence="3 7">Homodimer.</text>
</comment>
<evidence type="ECO:0000256" key="1">
    <source>
        <dbReference type="ARBA" id="ARBA00004496"/>
    </source>
</evidence>
<dbReference type="GO" id="GO:0005737">
    <property type="term" value="C:cytoplasm"/>
    <property type="evidence" value="ECO:0007669"/>
    <property type="project" value="UniProtKB-SubCell"/>
</dbReference>
<dbReference type="Proteomes" id="UP000548476">
    <property type="component" value="Unassembled WGS sequence"/>
</dbReference>
<evidence type="ECO:0000313" key="9">
    <source>
        <dbReference type="EMBL" id="MBB6032965.1"/>
    </source>
</evidence>
<dbReference type="Gene3D" id="1.20.58.220">
    <property type="entry name" value="Phosphate transport system protein phou homolog 2, domain 2"/>
    <property type="match status" value="1"/>
</dbReference>
<dbReference type="GO" id="GO:0006817">
    <property type="term" value="P:phosphate ion transport"/>
    <property type="evidence" value="ECO:0007669"/>
    <property type="project" value="UniProtKB-KW"/>
</dbReference>
<evidence type="ECO:0000256" key="4">
    <source>
        <dbReference type="ARBA" id="ARBA00022448"/>
    </source>
</evidence>
<keyword evidence="4 7" id="KW-0813">Transport</keyword>
<evidence type="ECO:0000256" key="2">
    <source>
        <dbReference type="ARBA" id="ARBA00008107"/>
    </source>
</evidence>
<evidence type="ECO:0000256" key="5">
    <source>
        <dbReference type="ARBA" id="ARBA00022490"/>
    </source>
</evidence>
<dbReference type="EMBL" id="JACHGT010000002">
    <property type="protein sequence ID" value="MBB6032965.1"/>
    <property type="molecule type" value="Genomic_DNA"/>
</dbReference>
<dbReference type="InterPro" id="IPR026022">
    <property type="entry name" value="PhoU_dom"/>
</dbReference>
<evidence type="ECO:0000256" key="7">
    <source>
        <dbReference type="PIRNR" id="PIRNR003107"/>
    </source>
</evidence>
<dbReference type="AlphaFoldDB" id="A0A841FC49"/>
<dbReference type="InterPro" id="IPR038078">
    <property type="entry name" value="PhoU-like_sf"/>
</dbReference>
<dbReference type="PANTHER" id="PTHR42930:SF3">
    <property type="entry name" value="PHOSPHATE-SPECIFIC TRANSPORT SYSTEM ACCESSORY PROTEIN PHOU"/>
    <property type="match status" value="1"/>
</dbReference>
<proteinExistence type="inferred from homology"/>
<keyword evidence="5 7" id="KW-0963">Cytoplasm</keyword>
<evidence type="ECO:0000313" key="10">
    <source>
        <dbReference type="Proteomes" id="UP000548476"/>
    </source>
</evidence>
<organism evidence="9 10">
    <name type="scientific">Phytomonospora endophytica</name>
    <dbReference type="NCBI Taxonomy" id="714109"/>
    <lineage>
        <taxon>Bacteria</taxon>
        <taxon>Bacillati</taxon>
        <taxon>Actinomycetota</taxon>
        <taxon>Actinomycetes</taxon>
        <taxon>Micromonosporales</taxon>
        <taxon>Micromonosporaceae</taxon>
        <taxon>Phytomonospora</taxon>
    </lineage>
</organism>
<protein>
    <recommendedName>
        <fullName evidence="7">Phosphate-specific transport system accessory protein PhoU</fullName>
    </recommendedName>
</protein>
<sequence length="216" mass="23996">MVRDDFHDRLAELDAGLVVMARTVTDMMGRASRALLTADAELARQIIEADASVNQQRNTVDDQVAELMTIRPPMAGDLRFMLAAIRITGDLERMGDLAKHVAKITLLRAPGAAVPAEAAPMFTQLAEVAVRMATKMTQILGTRDQLDATQLSLDDDEMDALRKRMFAKLFSDWPYGVEAAVDFTLLGRFYERYSDHAVNIAHQVVYLVTGDVQLRD</sequence>
<dbReference type="NCBIfam" id="TIGR02135">
    <property type="entry name" value="phoU_full"/>
    <property type="match status" value="1"/>
</dbReference>
<comment type="function">
    <text evidence="7">Plays a role in the regulation of phosphate uptake.</text>
</comment>
<comment type="similarity">
    <text evidence="2 7">Belongs to the PhoU family.</text>
</comment>
<dbReference type="SUPFAM" id="SSF109755">
    <property type="entry name" value="PhoU-like"/>
    <property type="match status" value="1"/>
</dbReference>
<keyword evidence="10" id="KW-1185">Reference proteome</keyword>
<comment type="caution">
    <text evidence="9">The sequence shown here is derived from an EMBL/GenBank/DDBJ whole genome shotgun (WGS) entry which is preliminary data.</text>
</comment>
<dbReference type="GO" id="GO:0030643">
    <property type="term" value="P:intracellular phosphate ion homeostasis"/>
    <property type="evidence" value="ECO:0007669"/>
    <property type="project" value="InterPro"/>
</dbReference>
<keyword evidence="6 7" id="KW-0592">Phosphate transport</keyword>
<dbReference type="PIRSF" id="PIRSF003107">
    <property type="entry name" value="PhoU"/>
    <property type="match status" value="1"/>
</dbReference>
<dbReference type="PANTHER" id="PTHR42930">
    <property type="entry name" value="PHOSPHATE-SPECIFIC TRANSPORT SYSTEM ACCESSORY PROTEIN PHOU"/>
    <property type="match status" value="1"/>
</dbReference>